<evidence type="ECO:0000313" key="3">
    <source>
        <dbReference type="WBParaSite" id="Pan_g19048.t1"/>
    </source>
</evidence>
<dbReference type="PANTHER" id="PTHR21115">
    <property type="entry name" value="GH06117P-RELATED"/>
    <property type="match status" value="1"/>
</dbReference>
<sequence length="794" mass="87937">MPFFKSFYDNYAKPLVDSVSHEYYKETPESWDTPEVKKWKETAEAFLKSIYINYGGGQWDAYATDDDELLKAKICYALFGDPTDKDYNGETLLKGYKEEQQAEAAKIAVKLRNVYKESKVGQFRMFVVFIFCKMDEAEFRVPLFRVGTGEDLMEGKYVDSNLRVYNDWNDWKDNNCLPMMKYAIPVDGYYTCEAGVYEFDANKKPLIEFVFSPACRTTSKAGRTADSVASVTALLSGGVAIASMFTPLAPVVLFGSAVAGGSSAVYGASRSGYRLYDKGTHDESLRDQEALLAMAAITLTPLSFGTSAVNGYLANGARVSGRIFSNSMRTFATLLNCTTFGLQSGMLAMGIFNLYEKKKNDKLTTLDVLQFSMSVFFFTNTLIQPKTATGIINQAQQQHFDEFQSRLTDADAQKAYQKFLNDNNNGQGIAEQSKIVRAINKIDDPNTVFKGLANFDRVDIGGRKGNTLIVGKDGDIPATRINPNKMNFAKQPSNQPRNIPSTLPKGYTDTKINGKPVFKNLNKHQIAKINKALHRGEGFEHNQKVFDAAIDLAGDFKCKNFADVLDLYEVISSKTKGTTNIGTRLNAIRTTNRSEFINDISSDLSKLAETGDNTFAFSTPMKALAHFCKHGDEFGHAASNGVDFYISNIPKTLFRDENLVDVRYNNSQSVKTYLLPDNTYGVLKTGADGKPVIATVFKNEGYAQAYAERMLNQSAAAVRSSTWGEAVSFARDFGRESGFVNWEVNVHNGSQMASLECCGDGNGDPVIVFQALEAIKDVYGYYSQWSGLLTALNS</sequence>
<organism evidence="2 3">
    <name type="scientific">Panagrellus redivivus</name>
    <name type="common">Microworm</name>
    <dbReference type="NCBI Taxonomy" id="6233"/>
    <lineage>
        <taxon>Eukaryota</taxon>
        <taxon>Metazoa</taxon>
        <taxon>Ecdysozoa</taxon>
        <taxon>Nematoda</taxon>
        <taxon>Chromadorea</taxon>
        <taxon>Rhabditida</taxon>
        <taxon>Tylenchina</taxon>
        <taxon>Panagrolaimomorpha</taxon>
        <taxon>Panagrolaimoidea</taxon>
        <taxon>Panagrolaimidae</taxon>
        <taxon>Panagrellus</taxon>
    </lineage>
</organism>
<evidence type="ECO:0000259" key="1">
    <source>
        <dbReference type="Pfam" id="PF16013"/>
    </source>
</evidence>
<evidence type="ECO:0000313" key="2">
    <source>
        <dbReference type="Proteomes" id="UP000492821"/>
    </source>
</evidence>
<dbReference type="InterPro" id="IPR031962">
    <property type="entry name" value="DUF4781"/>
</dbReference>
<reference evidence="2" key="1">
    <citation type="journal article" date="2013" name="Genetics">
        <title>The draft genome and transcriptome of Panagrellus redivivus are shaped by the harsh demands of a free-living lifestyle.</title>
        <authorList>
            <person name="Srinivasan J."/>
            <person name="Dillman A.R."/>
            <person name="Macchietto M.G."/>
            <person name="Heikkinen L."/>
            <person name="Lakso M."/>
            <person name="Fracchia K.M."/>
            <person name="Antoshechkin I."/>
            <person name="Mortazavi A."/>
            <person name="Wong G."/>
            <person name="Sternberg P.W."/>
        </authorList>
    </citation>
    <scope>NUCLEOTIDE SEQUENCE [LARGE SCALE GENOMIC DNA]</scope>
    <source>
        <strain evidence="2">MT8872</strain>
    </source>
</reference>
<dbReference type="AlphaFoldDB" id="A0A7E4VDQ8"/>
<dbReference type="Pfam" id="PF16013">
    <property type="entry name" value="DUF4781"/>
    <property type="match status" value="1"/>
</dbReference>
<protein>
    <submittedName>
        <fullName evidence="3">DUF4781 domain-containing protein</fullName>
    </submittedName>
</protein>
<reference evidence="3" key="2">
    <citation type="submission" date="2020-10" db="UniProtKB">
        <authorList>
            <consortium name="WormBaseParasite"/>
        </authorList>
    </citation>
    <scope>IDENTIFICATION</scope>
</reference>
<dbReference type="PANTHER" id="PTHR21115:SF0">
    <property type="entry name" value="GH06117P-RELATED"/>
    <property type="match status" value="1"/>
</dbReference>
<keyword evidence="2" id="KW-1185">Reference proteome</keyword>
<name>A0A7E4VDQ8_PANRE</name>
<dbReference type="Proteomes" id="UP000492821">
    <property type="component" value="Unassembled WGS sequence"/>
</dbReference>
<proteinExistence type="predicted"/>
<feature type="domain" description="DUF4781" evidence="1">
    <location>
        <begin position="156"/>
        <end position="440"/>
    </location>
</feature>
<dbReference type="WBParaSite" id="Pan_g19048.t1">
    <property type="protein sequence ID" value="Pan_g19048.t1"/>
    <property type="gene ID" value="Pan_g19048"/>
</dbReference>
<accession>A0A7E4VDQ8</accession>